<dbReference type="AlphaFoldDB" id="A0A926DIV3"/>
<keyword evidence="6" id="KW-1185">Reference proteome</keyword>
<organism evidence="5 6">
    <name type="scientific">Congzhengia minquanensis</name>
    <dbReference type="NCBI Taxonomy" id="2763657"/>
    <lineage>
        <taxon>Bacteria</taxon>
        <taxon>Bacillati</taxon>
        <taxon>Bacillota</taxon>
        <taxon>Clostridia</taxon>
        <taxon>Eubacteriales</taxon>
        <taxon>Oscillospiraceae</taxon>
        <taxon>Congzhengia</taxon>
    </lineage>
</organism>
<dbReference type="GO" id="GO:0006508">
    <property type="term" value="P:proteolysis"/>
    <property type="evidence" value="ECO:0007669"/>
    <property type="project" value="UniProtKB-KW"/>
</dbReference>
<evidence type="ECO:0000256" key="2">
    <source>
        <dbReference type="ARBA" id="ARBA00022801"/>
    </source>
</evidence>
<feature type="domain" description="Peptidase family U32 C-terminal" evidence="4">
    <location>
        <begin position="322"/>
        <end position="403"/>
    </location>
</feature>
<dbReference type="Pfam" id="PF01136">
    <property type="entry name" value="Peptidase_U32"/>
    <property type="match status" value="1"/>
</dbReference>
<evidence type="ECO:0000256" key="1">
    <source>
        <dbReference type="ARBA" id="ARBA00022670"/>
    </source>
</evidence>
<dbReference type="Proteomes" id="UP000611762">
    <property type="component" value="Unassembled WGS sequence"/>
</dbReference>
<dbReference type="PROSITE" id="PS01276">
    <property type="entry name" value="PEPTIDASE_U32"/>
    <property type="match status" value="1"/>
</dbReference>
<dbReference type="Gene3D" id="2.40.30.10">
    <property type="entry name" value="Translation factors"/>
    <property type="match status" value="1"/>
</dbReference>
<evidence type="ECO:0000313" key="5">
    <source>
        <dbReference type="EMBL" id="MBC8539678.1"/>
    </source>
</evidence>
<comment type="similarity">
    <text evidence="3">Belongs to the peptidase U32 family.</text>
</comment>
<evidence type="ECO:0000256" key="3">
    <source>
        <dbReference type="ARBA" id="ARBA00038374"/>
    </source>
</evidence>
<dbReference type="Pfam" id="PF16325">
    <property type="entry name" value="Peptidase_U32_C"/>
    <property type="match status" value="1"/>
</dbReference>
<dbReference type="InterPro" id="IPR051454">
    <property type="entry name" value="RNA/ubiquinone_mod_enzymes"/>
</dbReference>
<dbReference type="PANTHER" id="PTHR30217:SF6">
    <property type="entry name" value="TRNA HYDROXYLATION PROTEIN P"/>
    <property type="match status" value="1"/>
</dbReference>
<protein>
    <submittedName>
        <fullName evidence="5">U32 family peptidase</fullName>
    </submittedName>
</protein>
<dbReference type="EMBL" id="JACRSU010000001">
    <property type="protein sequence ID" value="MBC8539678.1"/>
    <property type="molecule type" value="Genomic_DNA"/>
</dbReference>
<comment type="caution">
    <text evidence="5">The sequence shown here is derived from an EMBL/GenBank/DDBJ whole genome shotgun (WGS) entry which is preliminary data.</text>
</comment>
<proteinExistence type="inferred from homology"/>
<dbReference type="RefSeq" id="WP_249310891.1">
    <property type="nucleotide sequence ID" value="NZ_JACRSU010000001.1"/>
</dbReference>
<dbReference type="InterPro" id="IPR001539">
    <property type="entry name" value="Peptidase_U32"/>
</dbReference>
<dbReference type="PANTHER" id="PTHR30217">
    <property type="entry name" value="PEPTIDASE U32 FAMILY"/>
    <property type="match status" value="1"/>
</dbReference>
<evidence type="ECO:0000313" key="6">
    <source>
        <dbReference type="Proteomes" id="UP000611762"/>
    </source>
</evidence>
<accession>A0A926DIV3</accession>
<gene>
    <name evidence="5" type="ORF">H8698_01655</name>
</gene>
<reference evidence="5" key="1">
    <citation type="submission" date="2020-08" db="EMBL/GenBank/DDBJ databases">
        <title>Genome public.</title>
        <authorList>
            <person name="Liu C."/>
            <person name="Sun Q."/>
        </authorList>
    </citation>
    <scope>NUCLEOTIDE SEQUENCE</scope>
    <source>
        <strain evidence="5">H8</strain>
    </source>
</reference>
<keyword evidence="1" id="KW-0645">Protease</keyword>
<dbReference type="GO" id="GO:0008233">
    <property type="term" value="F:peptidase activity"/>
    <property type="evidence" value="ECO:0007669"/>
    <property type="project" value="UniProtKB-KW"/>
</dbReference>
<dbReference type="InterPro" id="IPR032525">
    <property type="entry name" value="Peptidase_U32_C"/>
</dbReference>
<keyword evidence="2" id="KW-0378">Hydrolase</keyword>
<sequence length="406" mass="45862">MNKFELLAPAGNLERLKVALAYGADAVYAGGDAFSLRVRAKNFSYEDLARGIEFTHKKGKKFYLTANIILHNDDIEDFIAFLKDANRLCPDGLILSDPGAFHLAKEFAPHIPIHISTQANNVNYETVNFWHRLGAQRVVLARELTLEDVKTIRKKTDPDLELEAFVHGAMCISYSGRCLLSSYMTGRESNAGDCAHPCRWNYTLEEEKRPGEHFPVFENQRGTFIFNSKDMCMIEHIPELINSGVTSFKIEGRVKTEYYVATVVGAYRRAIDAYLENPEGYRFHPEWKNELYKVSNRGYTTGFWLGNPKENGQEYENGGYIRNYDVAAVAKGAAGNGKTLFVQKNKLTLGDEVEVMAPNTAPFAIQITNMTDTEGNEISSVPHPMQEFILDLGRDLPEYSMLRKKN</sequence>
<name>A0A926DIV3_9FIRM</name>
<evidence type="ECO:0000259" key="4">
    <source>
        <dbReference type="Pfam" id="PF16325"/>
    </source>
</evidence>